<keyword evidence="3 6" id="KW-0812">Transmembrane</keyword>
<evidence type="ECO:0000256" key="3">
    <source>
        <dbReference type="ARBA" id="ARBA00022692"/>
    </source>
</evidence>
<comment type="caution">
    <text evidence="7">The sequence shown here is derived from an EMBL/GenBank/DDBJ whole genome shotgun (WGS) entry which is preliminary data.</text>
</comment>
<feature type="transmembrane region" description="Helical" evidence="6">
    <location>
        <begin position="140"/>
        <end position="162"/>
    </location>
</feature>
<evidence type="ECO:0000256" key="4">
    <source>
        <dbReference type="ARBA" id="ARBA00022989"/>
    </source>
</evidence>
<dbReference type="Proteomes" id="UP001595880">
    <property type="component" value="Unassembled WGS sequence"/>
</dbReference>
<comment type="subcellular location">
    <subcellularLocation>
        <location evidence="1">Cell membrane</location>
        <topology evidence="1">Multi-pass membrane protein</topology>
    </subcellularLocation>
</comment>
<gene>
    <name evidence="7" type="ORF">ACFOZ1_11575</name>
</gene>
<keyword evidence="5 6" id="KW-0472">Membrane</keyword>
<dbReference type="InterPro" id="IPR051461">
    <property type="entry name" value="UPF0750_membrane"/>
</dbReference>
<dbReference type="InterPro" id="IPR003740">
    <property type="entry name" value="YitT"/>
</dbReference>
<feature type="transmembrane region" description="Helical" evidence="6">
    <location>
        <begin position="168"/>
        <end position="186"/>
    </location>
</feature>
<dbReference type="PANTHER" id="PTHR33545">
    <property type="entry name" value="UPF0750 MEMBRANE PROTEIN YITT-RELATED"/>
    <property type="match status" value="1"/>
</dbReference>
<dbReference type="PANTHER" id="PTHR33545:SF5">
    <property type="entry name" value="UPF0750 MEMBRANE PROTEIN YITT"/>
    <property type="match status" value="1"/>
</dbReference>
<feature type="transmembrane region" description="Helical" evidence="6">
    <location>
        <begin position="72"/>
        <end position="93"/>
    </location>
</feature>
<evidence type="ECO:0000256" key="5">
    <source>
        <dbReference type="ARBA" id="ARBA00023136"/>
    </source>
</evidence>
<protein>
    <submittedName>
        <fullName evidence="7">YitT family protein</fullName>
    </submittedName>
</protein>
<feature type="transmembrane region" description="Helical" evidence="6">
    <location>
        <begin position="7"/>
        <end position="26"/>
    </location>
</feature>
<feature type="transmembrane region" description="Helical" evidence="6">
    <location>
        <begin position="99"/>
        <end position="120"/>
    </location>
</feature>
<dbReference type="EMBL" id="JBHSDV010000003">
    <property type="protein sequence ID" value="MFC4388439.1"/>
    <property type="molecule type" value="Genomic_DNA"/>
</dbReference>
<dbReference type="Pfam" id="PF02588">
    <property type="entry name" value="YitT_membrane"/>
    <property type="match status" value="1"/>
</dbReference>
<proteinExistence type="predicted"/>
<evidence type="ECO:0000313" key="7">
    <source>
        <dbReference type="EMBL" id="MFC4388439.1"/>
    </source>
</evidence>
<dbReference type="RefSeq" id="WP_390199447.1">
    <property type="nucleotide sequence ID" value="NZ_JBHSDV010000003.1"/>
</dbReference>
<evidence type="ECO:0000256" key="1">
    <source>
        <dbReference type="ARBA" id="ARBA00004651"/>
    </source>
</evidence>
<keyword evidence="2" id="KW-1003">Cell membrane</keyword>
<keyword evidence="4 6" id="KW-1133">Transmembrane helix</keyword>
<sequence length="196" mass="21610">MYYFKKCLSIFIGSLFVALGINIYLIPHEVLDGGVIGIGLILHYIMGLKTGLMIIVISIPIFMIAWFYNKSYFYNSMHGLLISSLFIDVFQPIQSLSMIHPLISSIIGGVFIGCGIGIMLRFKTSTGGTDLIAQIIAEMLLMNTGVVIFILDFVIILIGGLLISPTKLFLSFVTILFVGIATSIFTKSPFHNNVLF</sequence>
<evidence type="ECO:0000256" key="6">
    <source>
        <dbReference type="SAM" id="Phobius"/>
    </source>
</evidence>
<keyword evidence="8" id="KW-1185">Reference proteome</keyword>
<name>A0ABV8VVE3_9BACI</name>
<reference evidence="8" key="1">
    <citation type="journal article" date="2019" name="Int. J. Syst. Evol. Microbiol.">
        <title>The Global Catalogue of Microorganisms (GCM) 10K type strain sequencing project: providing services to taxonomists for standard genome sequencing and annotation.</title>
        <authorList>
            <consortium name="The Broad Institute Genomics Platform"/>
            <consortium name="The Broad Institute Genome Sequencing Center for Infectious Disease"/>
            <person name="Wu L."/>
            <person name="Ma J."/>
        </authorList>
    </citation>
    <scope>NUCLEOTIDE SEQUENCE [LARGE SCALE GENOMIC DNA]</scope>
    <source>
        <strain evidence="8">KACC 14058</strain>
    </source>
</reference>
<evidence type="ECO:0000256" key="2">
    <source>
        <dbReference type="ARBA" id="ARBA00022475"/>
    </source>
</evidence>
<feature type="transmembrane region" description="Helical" evidence="6">
    <location>
        <begin position="38"/>
        <end position="65"/>
    </location>
</feature>
<accession>A0ABV8VVE3</accession>
<organism evidence="7 8">
    <name type="scientific">Gracilibacillus marinus</name>
    <dbReference type="NCBI Taxonomy" id="630535"/>
    <lineage>
        <taxon>Bacteria</taxon>
        <taxon>Bacillati</taxon>
        <taxon>Bacillota</taxon>
        <taxon>Bacilli</taxon>
        <taxon>Bacillales</taxon>
        <taxon>Bacillaceae</taxon>
        <taxon>Gracilibacillus</taxon>
    </lineage>
</organism>
<evidence type="ECO:0000313" key="8">
    <source>
        <dbReference type="Proteomes" id="UP001595880"/>
    </source>
</evidence>